<evidence type="ECO:0000313" key="3">
    <source>
        <dbReference type="Proteomes" id="UP001596157"/>
    </source>
</evidence>
<proteinExistence type="predicted"/>
<feature type="transmembrane region" description="Helical" evidence="1">
    <location>
        <begin position="25"/>
        <end position="42"/>
    </location>
</feature>
<organism evidence="2 3">
    <name type="scientific">Actinokineospora guangxiensis</name>
    <dbReference type="NCBI Taxonomy" id="1490288"/>
    <lineage>
        <taxon>Bacteria</taxon>
        <taxon>Bacillati</taxon>
        <taxon>Actinomycetota</taxon>
        <taxon>Actinomycetes</taxon>
        <taxon>Pseudonocardiales</taxon>
        <taxon>Pseudonocardiaceae</taxon>
        <taxon>Actinokineospora</taxon>
    </lineage>
</organism>
<reference evidence="3" key="1">
    <citation type="journal article" date="2019" name="Int. J. Syst. Evol. Microbiol.">
        <title>The Global Catalogue of Microorganisms (GCM) 10K type strain sequencing project: providing services to taxonomists for standard genome sequencing and annotation.</title>
        <authorList>
            <consortium name="The Broad Institute Genomics Platform"/>
            <consortium name="The Broad Institute Genome Sequencing Center for Infectious Disease"/>
            <person name="Wu L."/>
            <person name="Ma J."/>
        </authorList>
    </citation>
    <scope>NUCLEOTIDE SEQUENCE [LARGE SCALE GENOMIC DNA]</scope>
    <source>
        <strain evidence="3">CCUG 59778</strain>
    </source>
</reference>
<keyword evidence="1" id="KW-0812">Transmembrane</keyword>
<name>A0ABW0ELL0_9PSEU</name>
<keyword evidence="3" id="KW-1185">Reference proteome</keyword>
<gene>
    <name evidence="2" type="ORF">ACFPM7_14780</name>
</gene>
<protein>
    <recommendedName>
        <fullName evidence="4">MFS transporter</fullName>
    </recommendedName>
</protein>
<feature type="transmembrane region" description="Helical" evidence="1">
    <location>
        <begin position="82"/>
        <end position="101"/>
    </location>
</feature>
<comment type="caution">
    <text evidence="2">The sequence shown here is derived from an EMBL/GenBank/DDBJ whole genome shotgun (WGS) entry which is preliminary data.</text>
</comment>
<sequence>MAAGVVLAVGLGCAGHSVAGGQVSLSGAVFAAALLAGPLWLAGRRELTAPMIALLLTFGQLLVHVAFLGSHDPAAHADSTPWGMWLAHAAAGALLGLWLRVGERKLWQAARRRIAMLLRPRLPRAVAVLVRVTRQRPRAATSALLRHSIVLRGPPAGV</sequence>
<dbReference type="RefSeq" id="WP_378248175.1">
    <property type="nucleotide sequence ID" value="NZ_JBHSKF010000006.1"/>
</dbReference>
<keyword evidence="1" id="KW-0472">Membrane</keyword>
<evidence type="ECO:0000256" key="1">
    <source>
        <dbReference type="SAM" id="Phobius"/>
    </source>
</evidence>
<feature type="transmembrane region" description="Helical" evidence="1">
    <location>
        <begin position="49"/>
        <end position="70"/>
    </location>
</feature>
<evidence type="ECO:0000313" key="2">
    <source>
        <dbReference type="EMBL" id="MFC5288323.1"/>
    </source>
</evidence>
<accession>A0ABW0ELL0</accession>
<dbReference type="EMBL" id="JBHSKF010000006">
    <property type="protein sequence ID" value="MFC5288323.1"/>
    <property type="molecule type" value="Genomic_DNA"/>
</dbReference>
<evidence type="ECO:0008006" key="4">
    <source>
        <dbReference type="Google" id="ProtNLM"/>
    </source>
</evidence>
<dbReference type="Proteomes" id="UP001596157">
    <property type="component" value="Unassembled WGS sequence"/>
</dbReference>
<keyword evidence="1" id="KW-1133">Transmembrane helix</keyword>